<reference evidence="1 2" key="1">
    <citation type="submission" date="2021-04" db="EMBL/GenBank/DDBJ databases">
        <authorList>
            <person name="Rodrigo-Torres L."/>
            <person name="Arahal R. D."/>
            <person name="Lucena T."/>
        </authorList>
    </citation>
    <scope>NUCLEOTIDE SEQUENCE [LARGE SCALE GENOMIC DNA]</scope>
    <source>
        <strain evidence="1 2">CECT 9623</strain>
    </source>
</reference>
<name>A0ABM8US78_9BACT</name>
<accession>A0ABM8US78</accession>
<evidence type="ECO:0000313" key="1">
    <source>
        <dbReference type="EMBL" id="CAG5070211.1"/>
    </source>
</evidence>
<gene>
    <name evidence="1" type="ORF">DYBT9623_02951</name>
</gene>
<sequence length="153" mass="17619">MKQKRYSYSSEKFFTVYRFDSEGQKGAIRKLILFTETSVDNVYNLAFGDYDIQTGEIDDFAVTNDGDTAKVLATVAATVYEFIEKYPGAWVVATGSTPARTRLYRMSISKYLEEICEDFSIFGYNDREDWEKFVIGEEYGMFLLTRKGNEISI</sequence>
<comment type="caution">
    <text evidence="1">The sequence shown here is derived from an EMBL/GenBank/DDBJ whole genome shotgun (WGS) entry which is preliminary data.</text>
</comment>
<dbReference type="Proteomes" id="UP000679725">
    <property type="component" value="Unassembled WGS sequence"/>
</dbReference>
<dbReference type="EMBL" id="CAJRAU010000003">
    <property type="protein sequence ID" value="CAG5070211.1"/>
    <property type="molecule type" value="Genomic_DNA"/>
</dbReference>
<evidence type="ECO:0000313" key="2">
    <source>
        <dbReference type="Proteomes" id="UP000679725"/>
    </source>
</evidence>
<protein>
    <submittedName>
        <fullName evidence="1">Uncharacterized protein</fullName>
    </submittedName>
</protein>
<organism evidence="1 2">
    <name type="scientific">Dyadobacter linearis</name>
    <dbReference type="NCBI Taxonomy" id="2823330"/>
    <lineage>
        <taxon>Bacteria</taxon>
        <taxon>Pseudomonadati</taxon>
        <taxon>Bacteroidota</taxon>
        <taxon>Cytophagia</taxon>
        <taxon>Cytophagales</taxon>
        <taxon>Spirosomataceae</taxon>
        <taxon>Dyadobacter</taxon>
    </lineage>
</organism>
<keyword evidence="2" id="KW-1185">Reference proteome</keyword>
<dbReference type="Pfam" id="PF22028">
    <property type="entry name" value="DUF6934"/>
    <property type="match status" value="1"/>
</dbReference>
<proteinExistence type="predicted"/>
<dbReference type="RefSeq" id="WP_215234256.1">
    <property type="nucleotide sequence ID" value="NZ_CAJRAU010000003.1"/>
</dbReference>
<dbReference type="InterPro" id="IPR053865">
    <property type="entry name" value="DUF6934"/>
</dbReference>